<gene>
    <name evidence="1" type="ORF">METZ01_LOCUS368881</name>
</gene>
<feature type="non-terminal residue" evidence="1">
    <location>
        <position position="1"/>
    </location>
</feature>
<dbReference type="EMBL" id="UINC01133217">
    <property type="protein sequence ID" value="SVD16027.1"/>
    <property type="molecule type" value="Genomic_DNA"/>
</dbReference>
<name>A0A382T3H6_9ZZZZ</name>
<reference evidence="1" key="1">
    <citation type="submission" date="2018-05" db="EMBL/GenBank/DDBJ databases">
        <authorList>
            <person name="Lanie J.A."/>
            <person name="Ng W.-L."/>
            <person name="Kazmierczak K.M."/>
            <person name="Andrzejewski T.M."/>
            <person name="Davidsen T.M."/>
            <person name="Wayne K.J."/>
            <person name="Tettelin H."/>
            <person name="Glass J.I."/>
            <person name="Rusch D."/>
            <person name="Podicherti R."/>
            <person name="Tsui H.-C.T."/>
            <person name="Winkler M.E."/>
        </authorList>
    </citation>
    <scope>NUCLEOTIDE SEQUENCE</scope>
</reference>
<organism evidence="1">
    <name type="scientific">marine metagenome</name>
    <dbReference type="NCBI Taxonomy" id="408172"/>
    <lineage>
        <taxon>unclassified sequences</taxon>
        <taxon>metagenomes</taxon>
        <taxon>ecological metagenomes</taxon>
    </lineage>
</organism>
<feature type="non-terminal residue" evidence="1">
    <location>
        <position position="306"/>
    </location>
</feature>
<dbReference type="AlphaFoldDB" id="A0A382T3H6"/>
<proteinExistence type="predicted"/>
<protein>
    <submittedName>
        <fullName evidence="1">Uncharacterized protein</fullName>
    </submittedName>
</protein>
<evidence type="ECO:0000313" key="1">
    <source>
        <dbReference type="EMBL" id="SVD16027.1"/>
    </source>
</evidence>
<sequence length="306" mass="30889">GRYNIGDEINVTVTFSEAVTLVDGNMVITLETGTTDRTVTITSISGSTTASGTYTVQAGDASADLTVSTIALSAGSLSDAAGNAMSSFSIGTNLATGSTIIVDGILPTVSAVSSTTADGYYNTGDVIAITITFSENVYINSGLFQDDGTGRPRLTLETGTSDHGINYSTGSGGSTLTWNYTVASGNTSSDLDYQSTSALVLNSGTIKDAAGNNAILTLPSPGEANSLRANKALVVDGVVPTVSSITSTTADGTYKQGDAVAITVTFSEAVTVTGTPQLTLETGTSDAVVNYSSGSGEATLIFSYTV</sequence>
<accession>A0A382T3H6</accession>